<dbReference type="AlphaFoldDB" id="A0A3N0XWL5"/>
<feature type="region of interest" description="Disordered" evidence="1">
    <location>
        <begin position="44"/>
        <end position="74"/>
    </location>
</feature>
<proteinExistence type="predicted"/>
<evidence type="ECO:0000313" key="3">
    <source>
        <dbReference type="Proteomes" id="UP000281406"/>
    </source>
</evidence>
<keyword evidence="3" id="KW-1185">Reference proteome</keyword>
<gene>
    <name evidence="2" type="ORF">DPX16_9959</name>
</gene>
<feature type="compositionally biased region" description="Basic and acidic residues" evidence="1">
    <location>
        <begin position="107"/>
        <end position="122"/>
    </location>
</feature>
<reference evidence="2 3" key="1">
    <citation type="submission" date="2018-10" db="EMBL/GenBank/DDBJ databases">
        <title>Genome assembly for a Yunnan-Guizhou Plateau 3E fish, Anabarilius grahami (Regan), and its evolutionary and genetic applications.</title>
        <authorList>
            <person name="Jiang W."/>
        </authorList>
    </citation>
    <scope>NUCLEOTIDE SEQUENCE [LARGE SCALE GENOMIC DNA]</scope>
    <source>
        <strain evidence="2">AG-KIZ</strain>
        <tissue evidence="2">Muscle</tissue>
    </source>
</reference>
<feature type="compositionally biased region" description="Basic and acidic residues" evidence="1">
    <location>
        <begin position="131"/>
        <end position="145"/>
    </location>
</feature>
<comment type="caution">
    <text evidence="2">The sequence shown here is derived from an EMBL/GenBank/DDBJ whole genome shotgun (WGS) entry which is preliminary data.</text>
</comment>
<sequence length="181" mass="20309">MQMSSTEVQSILREYELHYGAWNSGGATHGLLMSRPSFVIYTSRAPLSSTPSPSSGRVRERKRERRTKKSESVRLGRSCETQALVFEVAGPLLRRINKSTGYGNACGEKEEKRERKGSELQRRGVQQFEPLTDRRRGEEDDHHDVGVLGPQERAVGGGVLSQTRQAPPFTNHNALHHQNTN</sequence>
<dbReference type="Proteomes" id="UP000281406">
    <property type="component" value="Unassembled WGS sequence"/>
</dbReference>
<evidence type="ECO:0000313" key="2">
    <source>
        <dbReference type="EMBL" id="ROK15655.1"/>
    </source>
</evidence>
<protein>
    <submittedName>
        <fullName evidence="2">Uncharacterized protein</fullName>
    </submittedName>
</protein>
<evidence type="ECO:0000256" key="1">
    <source>
        <dbReference type="SAM" id="MobiDB-lite"/>
    </source>
</evidence>
<accession>A0A3N0XWL5</accession>
<feature type="region of interest" description="Disordered" evidence="1">
    <location>
        <begin position="97"/>
        <end position="181"/>
    </location>
</feature>
<organism evidence="2 3">
    <name type="scientific">Anabarilius grahami</name>
    <name type="common">Kanglang fish</name>
    <name type="synonym">Barilius grahami</name>
    <dbReference type="NCBI Taxonomy" id="495550"/>
    <lineage>
        <taxon>Eukaryota</taxon>
        <taxon>Metazoa</taxon>
        <taxon>Chordata</taxon>
        <taxon>Craniata</taxon>
        <taxon>Vertebrata</taxon>
        <taxon>Euteleostomi</taxon>
        <taxon>Actinopterygii</taxon>
        <taxon>Neopterygii</taxon>
        <taxon>Teleostei</taxon>
        <taxon>Ostariophysi</taxon>
        <taxon>Cypriniformes</taxon>
        <taxon>Xenocyprididae</taxon>
        <taxon>Xenocypridinae</taxon>
        <taxon>Xenocypridinae incertae sedis</taxon>
        <taxon>Anabarilius</taxon>
    </lineage>
</organism>
<feature type="compositionally biased region" description="Basic residues" evidence="1">
    <location>
        <begin position="59"/>
        <end position="68"/>
    </location>
</feature>
<dbReference type="EMBL" id="RJVU01057857">
    <property type="protein sequence ID" value="ROK15655.1"/>
    <property type="molecule type" value="Genomic_DNA"/>
</dbReference>
<name>A0A3N0XWL5_ANAGA</name>
<feature type="compositionally biased region" description="Polar residues" evidence="1">
    <location>
        <begin position="45"/>
        <end position="55"/>
    </location>
</feature>
<feature type="compositionally biased region" description="Polar residues" evidence="1">
    <location>
        <begin position="160"/>
        <end position="181"/>
    </location>
</feature>